<dbReference type="InterPro" id="IPR038766">
    <property type="entry name" value="Membrane_comp_ABC_pdt"/>
</dbReference>
<keyword evidence="3 6" id="KW-0812">Transmembrane</keyword>
<dbReference type="GO" id="GO:0005886">
    <property type="term" value="C:plasma membrane"/>
    <property type="evidence" value="ECO:0007669"/>
    <property type="project" value="UniProtKB-SubCell"/>
</dbReference>
<feature type="transmembrane region" description="Helical" evidence="6">
    <location>
        <begin position="417"/>
        <end position="434"/>
    </location>
</feature>
<sequence>MYYRIIRNDFMKNKLITGTIMVFISISAMLVSLAAILIVNLSGSIDTLMTKAKTPHFMQMHTGEINEERLLEFVLQNSKVDEFQVAEFLNLENSRIFINENSLSHSVQDNGVAVQNKTFDYLLDLEGNVITVSPGEIYVPVSYKKDGTAKLGDSVLIYGHKFLVAGFLRDSQMNSLLASSKRFLIHEADYSQLEDVGSKEYLIEYRLKDKKDINVFEAEYTKANLEKNGPTLTYPLFQMLNAISDGIMIGVLLLVCILVVAISFMCIRFTLLAKIEEDYKEIGVLKAIGLRVTDIKKIYLAKYAVITAVSCILGIILSTVFRGKLLWNIRLTLGESAYSSYAFCFGIMGVILVFFTMIAYVNKVLKRFKKISPAQAIRFGMNQEKSIESRGFTLSNNVLLPTNVFLGLKDVFVRKKLYITMLLVFVIASFIMIVPQNLYHTIAKESFGTYMGIGQSDLRIGIMQTKGNMRERAEEIAQILSKDEYVSAYTILTTKTFQIQKLDGSIENMKIELGDHTTFPLKYAKGRAPINEDEIALSKLNADELKKVVGDTIILLSEGTKRELKVCGIYSDITNGGKTAKATFTDDSADIMWCSIDVLLSDATMIAKRVVEYKECFPYAKVSDIKEFMLQTFGPTIRSIHMVSVVSLSIALLISLFITLLFIKMLMAKDQYAIAVMKSFGFTIYDVTIQYITRSFFLLFMGVTIGVLMANTFGETLAGMILSALGASTFRFEVNVVSSYLISPLMMVCCVLIATLLATSCMGEIKISDNIKE</sequence>
<dbReference type="PANTHER" id="PTHR30287:SF2">
    <property type="entry name" value="BLL1001 PROTEIN"/>
    <property type="match status" value="1"/>
</dbReference>
<evidence type="ECO:0000256" key="2">
    <source>
        <dbReference type="ARBA" id="ARBA00022475"/>
    </source>
</evidence>
<proteinExistence type="predicted"/>
<dbReference type="Proteomes" id="UP000461768">
    <property type="component" value="Unassembled WGS sequence"/>
</dbReference>
<comment type="subcellular location">
    <subcellularLocation>
        <location evidence="1">Cell membrane</location>
        <topology evidence="1">Multi-pass membrane protein</topology>
    </subcellularLocation>
</comment>
<feature type="transmembrane region" description="Helical" evidence="6">
    <location>
        <begin position="696"/>
        <end position="725"/>
    </location>
</feature>
<reference evidence="8 9" key="1">
    <citation type="submission" date="2019-09" db="EMBL/GenBank/DDBJ databases">
        <authorList>
            <person name="Valk L.C."/>
        </authorList>
    </citation>
    <scope>NUCLEOTIDE SEQUENCE [LARGE SCALE GENOMIC DNA]</scope>
    <source>
        <strain evidence="8">GalUA</strain>
    </source>
</reference>
<keyword evidence="2" id="KW-1003">Cell membrane</keyword>
<dbReference type="Pfam" id="PF02687">
    <property type="entry name" value="FtsX"/>
    <property type="match status" value="2"/>
</dbReference>
<dbReference type="OrthoDB" id="9766372at2"/>
<evidence type="ECO:0000256" key="3">
    <source>
        <dbReference type="ARBA" id="ARBA00022692"/>
    </source>
</evidence>
<dbReference type="AlphaFoldDB" id="A0A7V7QJ75"/>
<evidence type="ECO:0000313" key="9">
    <source>
        <dbReference type="Proteomes" id="UP000461768"/>
    </source>
</evidence>
<dbReference type="PANTHER" id="PTHR30287">
    <property type="entry name" value="MEMBRANE COMPONENT OF PREDICTED ABC SUPERFAMILY METABOLITE UPTAKE TRANSPORTER"/>
    <property type="match status" value="1"/>
</dbReference>
<evidence type="ECO:0000256" key="1">
    <source>
        <dbReference type="ARBA" id="ARBA00004651"/>
    </source>
</evidence>
<feature type="transmembrane region" description="Helical" evidence="6">
    <location>
        <begin position="300"/>
        <end position="320"/>
    </location>
</feature>
<dbReference type="InterPro" id="IPR003838">
    <property type="entry name" value="ABC3_permease_C"/>
</dbReference>
<dbReference type="EMBL" id="WAGX01000007">
    <property type="protein sequence ID" value="KAB1435979.1"/>
    <property type="molecule type" value="Genomic_DNA"/>
</dbReference>
<reference evidence="8 9" key="2">
    <citation type="submission" date="2020-02" db="EMBL/GenBank/DDBJ databases">
        <title>Candidatus Galacturonibacter soehngenii shows hetero-acetogenic catabolism of galacturonic acid but lacks a canonical carbon monoxide dehydrogenase/acetyl-CoA synthase complex.</title>
        <authorList>
            <person name="Diender M."/>
            <person name="Stouten G.R."/>
            <person name="Petersen J.F."/>
            <person name="Nielsen P.H."/>
            <person name="Dueholm M.S."/>
            <person name="Pronk J.T."/>
            <person name="Van Loosdrecht M.C.M."/>
        </authorList>
    </citation>
    <scope>NUCLEOTIDE SEQUENCE [LARGE SCALE GENOMIC DNA]</scope>
    <source>
        <strain evidence="8">GalUA</strain>
    </source>
</reference>
<keyword evidence="9" id="KW-1185">Reference proteome</keyword>
<feature type="transmembrane region" description="Helical" evidence="6">
    <location>
        <begin position="640"/>
        <end position="663"/>
    </location>
</feature>
<evidence type="ECO:0000256" key="4">
    <source>
        <dbReference type="ARBA" id="ARBA00022989"/>
    </source>
</evidence>
<dbReference type="RefSeq" id="WP_151147819.1">
    <property type="nucleotide sequence ID" value="NZ_WAGX01000007.1"/>
</dbReference>
<organism evidence="8 9">
    <name type="scientific">Candidatus Galacturonatibacter soehngenii</name>
    <dbReference type="NCBI Taxonomy" id="2307010"/>
    <lineage>
        <taxon>Bacteria</taxon>
        <taxon>Bacillati</taxon>
        <taxon>Bacillota</taxon>
        <taxon>Clostridia</taxon>
        <taxon>Lachnospirales</taxon>
        <taxon>Lachnospiraceae</taxon>
        <taxon>Candidatus Galacturonatibacter</taxon>
    </lineage>
</organism>
<feature type="domain" description="ABC3 transporter permease C-terminal" evidence="7">
    <location>
        <begin position="255"/>
        <end position="366"/>
    </location>
</feature>
<evidence type="ECO:0000313" key="8">
    <source>
        <dbReference type="EMBL" id="KAB1435979.1"/>
    </source>
</evidence>
<feature type="transmembrane region" description="Helical" evidence="6">
    <location>
        <begin position="20"/>
        <end position="41"/>
    </location>
</feature>
<feature type="transmembrane region" description="Helical" evidence="6">
    <location>
        <begin position="247"/>
        <end position="271"/>
    </location>
</feature>
<feature type="transmembrane region" description="Helical" evidence="6">
    <location>
        <begin position="340"/>
        <end position="361"/>
    </location>
</feature>
<gene>
    <name evidence="8" type="ORF">F7O84_16550</name>
</gene>
<accession>A0A7V7QJ75</accession>
<keyword evidence="5 6" id="KW-0472">Membrane</keyword>
<feature type="domain" description="ABC3 transporter permease C-terminal" evidence="7">
    <location>
        <begin position="648"/>
        <end position="759"/>
    </location>
</feature>
<feature type="transmembrane region" description="Helical" evidence="6">
    <location>
        <begin position="737"/>
        <end position="758"/>
    </location>
</feature>
<evidence type="ECO:0000256" key="5">
    <source>
        <dbReference type="ARBA" id="ARBA00023136"/>
    </source>
</evidence>
<protein>
    <submittedName>
        <fullName evidence="8">ABC transporter permease</fullName>
    </submittedName>
</protein>
<keyword evidence="4 6" id="KW-1133">Transmembrane helix</keyword>
<name>A0A7V7QJ75_9FIRM</name>
<evidence type="ECO:0000256" key="6">
    <source>
        <dbReference type="SAM" id="Phobius"/>
    </source>
</evidence>
<evidence type="ECO:0000259" key="7">
    <source>
        <dbReference type="Pfam" id="PF02687"/>
    </source>
</evidence>
<comment type="caution">
    <text evidence="8">The sequence shown here is derived from an EMBL/GenBank/DDBJ whole genome shotgun (WGS) entry which is preliminary data.</text>
</comment>